<gene>
    <name evidence="3" type="ORF">N479_11190</name>
</gene>
<evidence type="ECO:0000313" key="3">
    <source>
        <dbReference type="EMBL" id="KKE83969.1"/>
    </source>
</evidence>
<evidence type="ECO:0008006" key="5">
    <source>
        <dbReference type="Google" id="ProtNLM"/>
    </source>
</evidence>
<dbReference type="AlphaFoldDB" id="A0A0F6AF19"/>
<sequence length="307" mass="34154">MSVVVIGCLEETLDTLNCLYAKGGKVDALITISEDTAKAAGTTNWVCLEAFSKMHDIPLLYAEQYSMKNERDYALVEGLKPEAIIVLGWQRLIPENIIQLSTCGCIGFHGSANFLPWGRGRSPINWSIIEGRNRFILHMFLITPGIDDGDIVGFEIYDITPHDTCRSVYYKTAMAQANLIAQFLPQLRAGTCPVYPQVGEEYHYPKRTPEDGKIDWNQPAEDICRLVRAVTEPYPGAYTLFGESKIMIWEAQDFGDNLMSAKAKPGEVIFVSSNMQKEVAVKCRGGAVLLTKYDTDLDLKIGDIING</sequence>
<protein>
    <recommendedName>
        <fullName evidence="5">Methionyl-tRNA formyltransferase</fullName>
    </recommendedName>
</protein>
<dbReference type="SUPFAM" id="SSF53328">
    <property type="entry name" value="Formyltransferase"/>
    <property type="match status" value="1"/>
</dbReference>
<organism evidence="3 4">
    <name type="scientific">Pseudoalteromonas luteoviolacea S4054</name>
    <dbReference type="NCBI Taxonomy" id="1129367"/>
    <lineage>
        <taxon>Bacteria</taxon>
        <taxon>Pseudomonadati</taxon>
        <taxon>Pseudomonadota</taxon>
        <taxon>Gammaproteobacteria</taxon>
        <taxon>Alteromonadales</taxon>
        <taxon>Pseudoalteromonadaceae</taxon>
        <taxon>Pseudoalteromonas</taxon>
    </lineage>
</organism>
<dbReference type="RefSeq" id="WP_046355703.1">
    <property type="nucleotide sequence ID" value="NZ_AUXW01000139.1"/>
</dbReference>
<dbReference type="GO" id="GO:0004479">
    <property type="term" value="F:methionyl-tRNA formyltransferase activity"/>
    <property type="evidence" value="ECO:0007669"/>
    <property type="project" value="TreeGrafter"/>
</dbReference>
<proteinExistence type="predicted"/>
<evidence type="ECO:0000259" key="1">
    <source>
        <dbReference type="Pfam" id="PF00551"/>
    </source>
</evidence>
<dbReference type="GO" id="GO:0005829">
    <property type="term" value="C:cytosol"/>
    <property type="evidence" value="ECO:0007669"/>
    <property type="project" value="TreeGrafter"/>
</dbReference>
<dbReference type="Proteomes" id="UP000033434">
    <property type="component" value="Unassembled WGS sequence"/>
</dbReference>
<dbReference type="PANTHER" id="PTHR11138">
    <property type="entry name" value="METHIONYL-TRNA FORMYLTRANSFERASE"/>
    <property type="match status" value="1"/>
</dbReference>
<dbReference type="Pfam" id="PF00551">
    <property type="entry name" value="Formyl_trans_N"/>
    <property type="match status" value="1"/>
</dbReference>
<accession>A0A0F6AF19</accession>
<dbReference type="PANTHER" id="PTHR11138:SF5">
    <property type="entry name" value="METHIONYL-TRNA FORMYLTRANSFERASE, MITOCHONDRIAL"/>
    <property type="match status" value="1"/>
</dbReference>
<dbReference type="Pfam" id="PF02911">
    <property type="entry name" value="Formyl_trans_C"/>
    <property type="match status" value="1"/>
</dbReference>
<name>A0A0F6AF19_9GAMM</name>
<dbReference type="InterPro" id="IPR002376">
    <property type="entry name" value="Formyl_transf_N"/>
</dbReference>
<evidence type="ECO:0000259" key="2">
    <source>
        <dbReference type="Pfam" id="PF02911"/>
    </source>
</evidence>
<dbReference type="SUPFAM" id="SSF50486">
    <property type="entry name" value="FMT C-terminal domain-like"/>
    <property type="match status" value="1"/>
</dbReference>
<dbReference type="InterPro" id="IPR011034">
    <property type="entry name" value="Formyl_transferase-like_C_sf"/>
</dbReference>
<feature type="domain" description="Formyl transferase C-terminal" evidence="2">
    <location>
        <begin position="208"/>
        <end position="292"/>
    </location>
</feature>
<evidence type="ECO:0000313" key="4">
    <source>
        <dbReference type="Proteomes" id="UP000033434"/>
    </source>
</evidence>
<dbReference type="Gene3D" id="3.40.50.12230">
    <property type="match status" value="1"/>
</dbReference>
<dbReference type="PATRIC" id="fig|1129367.4.peg.2025"/>
<dbReference type="InterPro" id="IPR036477">
    <property type="entry name" value="Formyl_transf_N_sf"/>
</dbReference>
<dbReference type="EMBL" id="AUXW01000139">
    <property type="protein sequence ID" value="KKE83969.1"/>
    <property type="molecule type" value="Genomic_DNA"/>
</dbReference>
<comment type="caution">
    <text evidence="3">The sequence shown here is derived from an EMBL/GenBank/DDBJ whole genome shotgun (WGS) entry which is preliminary data.</text>
</comment>
<reference evidence="3 4" key="1">
    <citation type="journal article" date="2015" name="BMC Genomics">
        <title>Genome mining reveals unlocked bioactive potential of marine Gram-negative bacteria.</title>
        <authorList>
            <person name="Machado H."/>
            <person name="Sonnenschein E.C."/>
            <person name="Melchiorsen J."/>
            <person name="Gram L."/>
        </authorList>
    </citation>
    <scope>NUCLEOTIDE SEQUENCE [LARGE SCALE GENOMIC DNA]</scope>
    <source>
        <strain evidence="3 4">S4054</strain>
    </source>
</reference>
<feature type="domain" description="Formyl transferase N-terminal" evidence="1">
    <location>
        <begin position="54"/>
        <end position="181"/>
    </location>
</feature>
<dbReference type="InterPro" id="IPR005793">
    <property type="entry name" value="Formyl_trans_C"/>
</dbReference>